<gene>
    <name evidence="1" type="ORF">CHU92_05935</name>
</gene>
<dbReference type="AlphaFoldDB" id="A0A255Z9W7"/>
<dbReference type="EMBL" id="NOXV01000227">
    <property type="protein sequence ID" value="OYQ38249.1"/>
    <property type="molecule type" value="Genomic_DNA"/>
</dbReference>
<proteinExistence type="predicted"/>
<sequence length="270" mass="28832">MFTACDDVDGVIYNSNAGSNPTFLAFSSNVYTLPIERNSTGSVTVTLNSSTVSNVDRTYSIEVIPGTGLDAANPATYNVTASSITIPAGSYQGTLLITGQDNNLVDATEKTFSIRFLTANGESADTDIAQIRLFEVCALLDTFTGTYQTQQLTANLASALGPTFGNDTFVVQQGSNAFERFFEAEMYPAFGGLPVRTINMSFTCDGVFLSQSVNTGIGCSGNIIQLTRPTAGGPYTTSDDTVFELRYTENSTSSCGIAPRQTRVRFTKIN</sequence>
<organism evidence="1 2">
    <name type="scientific">Flavobacterium cyanobacteriorum</name>
    <dbReference type="NCBI Taxonomy" id="2022802"/>
    <lineage>
        <taxon>Bacteria</taxon>
        <taxon>Pseudomonadati</taxon>
        <taxon>Bacteroidota</taxon>
        <taxon>Flavobacteriia</taxon>
        <taxon>Flavobacteriales</taxon>
        <taxon>Flavobacteriaceae</taxon>
        <taxon>Flavobacterium</taxon>
    </lineage>
</organism>
<evidence type="ECO:0008006" key="3">
    <source>
        <dbReference type="Google" id="ProtNLM"/>
    </source>
</evidence>
<comment type="caution">
    <text evidence="1">The sequence shown here is derived from an EMBL/GenBank/DDBJ whole genome shotgun (WGS) entry which is preliminary data.</text>
</comment>
<dbReference type="Proteomes" id="UP000216605">
    <property type="component" value="Unassembled WGS sequence"/>
</dbReference>
<keyword evidence="2" id="KW-1185">Reference proteome</keyword>
<reference evidence="1 2" key="1">
    <citation type="submission" date="2017-07" db="EMBL/GenBank/DDBJ databases">
        <title>Flavobacterium cyanobacteriorum sp. nov., isolated from cyanobacterial aggregates in a eutrophic lake.</title>
        <authorList>
            <person name="Cai H."/>
        </authorList>
    </citation>
    <scope>NUCLEOTIDE SEQUENCE [LARGE SCALE GENOMIC DNA]</scope>
    <source>
        <strain evidence="1 2">TH021</strain>
    </source>
</reference>
<evidence type="ECO:0000313" key="2">
    <source>
        <dbReference type="Proteomes" id="UP000216605"/>
    </source>
</evidence>
<dbReference type="InterPro" id="IPR038081">
    <property type="entry name" value="CalX-like_sf"/>
</dbReference>
<protein>
    <recommendedName>
        <fullName evidence="3">Calx-beta domain-containing protein</fullName>
    </recommendedName>
</protein>
<evidence type="ECO:0000313" key="1">
    <source>
        <dbReference type="EMBL" id="OYQ38249.1"/>
    </source>
</evidence>
<accession>A0A255Z9W7</accession>
<name>A0A255Z9W7_9FLAO</name>
<dbReference type="Gene3D" id="2.60.40.2030">
    <property type="match status" value="1"/>
</dbReference>